<dbReference type="OrthoDB" id="824130at2"/>
<dbReference type="SUPFAM" id="SSF50242">
    <property type="entry name" value="TIMP-like"/>
    <property type="match status" value="1"/>
</dbReference>
<sequence length="263" mass="29926">MKIDKSGKILLLILMLVANEALACMCMHYKFAEKYIQSDFVAVAKITKVYPNEGEEEIYKADIKIRNLLKGENLQSIYIQGRSDGKRGSSCSIFIPENTELIIYARKTAKNKFSFGSCSGYLILNQKGIGREKTEKREMEMLKLLKAENINFTNTIRIGNKMGFSDKLKKFDGINLNKSYSIYEITLASDLSVKKLDLISGFGGKVDNELSKIIQKSTWTSFEYKSERSVVKDKVPDGCKFLLAFYFYNAEKVSKSFIGEYDL</sequence>
<organism evidence="1 2">
    <name type="scientific">Dyadobacter psychrotolerans</name>
    <dbReference type="NCBI Taxonomy" id="2541721"/>
    <lineage>
        <taxon>Bacteria</taxon>
        <taxon>Pseudomonadati</taxon>
        <taxon>Bacteroidota</taxon>
        <taxon>Cytophagia</taxon>
        <taxon>Cytophagales</taxon>
        <taxon>Spirosomataceae</taxon>
        <taxon>Dyadobacter</taxon>
    </lineage>
</organism>
<evidence type="ECO:0000313" key="1">
    <source>
        <dbReference type="EMBL" id="TDE17355.1"/>
    </source>
</evidence>
<keyword evidence="2" id="KW-1185">Reference proteome</keyword>
<dbReference type="Proteomes" id="UP000294850">
    <property type="component" value="Unassembled WGS sequence"/>
</dbReference>
<comment type="caution">
    <text evidence="1">The sequence shown here is derived from an EMBL/GenBank/DDBJ whole genome shotgun (WGS) entry which is preliminary data.</text>
</comment>
<gene>
    <name evidence="1" type="ORF">E0F88_05550</name>
</gene>
<reference evidence="1 2" key="1">
    <citation type="submission" date="2019-03" db="EMBL/GenBank/DDBJ databases">
        <title>Dyadobacter AR-3-6 sp. nov., isolated from arctic soil.</title>
        <authorList>
            <person name="Chaudhary D.K."/>
        </authorList>
    </citation>
    <scope>NUCLEOTIDE SEQUENCE [LARGE SCALE GENOMIC DNA]</scope>
    <source>
        <strain evidence="1 2">AR-3-6</strain>
    </source>
</reference>
<dbReference type="InterPro" id="IPR008993">
    <property type="entry name" value="TIMP-like_OB-fold"/>
</dbReference>
<name>A0A4R5E0P1_9BACT</name>
<dbReference type="RefSeq" id="WP_131957192.1">
    <property type="nucleotide sequence ID" value="NZ_SMFL01000002.1"/>
</dbReference>
<dbReference type="AlphaFoldDB" id="A0A4R5E0P1"/>
<evidence type="ECO:0000313" key="2">
    <source>
        <dbReference type="Proteomes" id="UP000294850"/>
    </source>
</evidence>
<dbReference type="EMBL" id="SMFL01000002">
    <property type="protein sequence ID" value="TDE17355.1"/>
    <property type="molecule type" value="Genomic_DNA"/>
</dbReference>
<protein>
    <recommendedName>
        <fullName evidence="3">Tissue inhibitor of metalloproteinase</fullName>
    </recommendedName>
</protein>
<dbReference type="Gene3D" id="2.40.50.120">
    <property type="match status" value="1"/>
</dbReference>
<accession>A0A4R5E0P1</accession>
<proteinExistence type="predicted"/>
<evidence type="ECO:0008006" key="3">
    <source>
        <dbReference type="Google" id="ProtNLM"/>
    </source>
</evidence>